<proteinExistence type="predicted"/>
<gene>
    <name evidence="1" type="ORF">SRCM100623_02130</name>
</gene>
<accession>A0A1A0D7I1</accession>
<sequence length="170" mass="19240">MIDGAKLSHETLVRRLQSALLRSIRQVLHLRPQHTSRGITDGHQRTNDPRMFGKNPFCLSCLADRHDLRLSLNDLVQHTPINKVASLLEVRPTCCSSNSDALTGWSDNAGLAWGEEMRVGCYPVQGLRKKKIKLSLRMRRAGVARTKLRCSPDMCAKNLVWVIKEIPVYE</sequence>
<comment type="caution">
    <text evidence="1">The sequence shown here is derived from an EMBL/GenBank/DDBJ whole genome shotgun (WGS) entry which is preliminary data.</text>
</comment>
<evidence type="ECO:0000313" key="2">
    <source>
        <dbReference type="Proteomes" id="UP000093796"/>
    </source>
</evidence>
<dbReference type="EMBL" id="LYUD01000113">
    <property type="protein sequence ID" value="OAZ71114.1"/>
    <property type="molecule type" value="Genomic_DNA"/>
</dbReference>
<evidence type="ECO:0000313" key="1">
    <source>
        <dbReference type="EMBL" id="OAZ71114.1"/>
    </source>
</evidence>
<protein>
    <submittedName>
        <fullName evidence="1">Uncharacterized protein</fullName>
    </submittedName>
</protein>
<reference evidence="1 2" key="1">
    <citation type="submission" date="2016-05" db="EMBL/GenBank/DDBJ databases">
        <title>Genome sequencing of Acetobacter pasteurianus strain SRCM100623.</title>
        <authorList>
            <person name="Song Y.R."/>
        </authorList>
    </citation>
    <scope>NUCLEOTIDE SEQUENCE [LARGE SCALE GENOMIC DNA]</scope>
    <source>
        <strain evidence="1 2">SRCM100623</strain>
    </source>
</reference>
<organism evidence="1 2">
    <name type="scientific">Acetobacter pasteurianus</name>
    <name type="common">Acetobacter turbidans</name>
    <dbReference type="NCBI Taxonomy" id="438"/>
    <lineage>
        <taxon>Bacteria</taxon>
        <taxon>Pseudomonadati</taxon>
        <taxon>Pseudomonadota</taxon>
        <taxon>Alphaproteobacteria</taxon>
        <taxon>Acetobacterales</taxon>
        <taxon>Acetobacteraceae</taxon>
        <taxon>Acetobacter</taxon>
    </lineage>
</organism>
<name>A0A1A0D7I1_ACEPA</name>
<dbReference type="Proteomes" id="UP000093796">
    <property type="component" value="Unassembled WGS sequence"/>
</dbReference>
<dbReference type="AlphaFoldDB" id="A0A1A0D7I1"/>